<evidence type="ECO:0000256" key="2">
    <source>
        <dbReference type="SAM" id="MobiDB-lite"/>
    </source>
</evidence>
<name>A0AA86TJP1_9EUKA</name>
<gene>
    <name evidence="4" type="ORF">HINF_LOCUS65118</name>
    <name evidence="3" type="ORF">HINF_LOCUS7125</name>
</gene>
<evidence type="ECO:0000313" key="3">
    <source>
        <dbReference type="EMBL" id="CAI9919480.1"/>
    </source>
</evidence>
<comment type="caution">
    <text evidence="3">The sequence shown here is derived from an EMBL/GenBank/DDBJ whole genome shotgun (WGS) entry which is preliminary data.</text>
</comment>
<sequence length="1772" mass="205129">MPKPLNLQSLAQQTVQDTQKIAGANIFSSFLNTDLDLENEGTGKDTIQMYIEVAAAALSSIAQWDEPAANTLMGVIDFLVSDARLKPYELDQQKQLAKESIDQVNQLQIKLQKLTQLNLQQNNIISQQKQQISLQQTQLVQQEFDITKNNNDIVQLTQEIKQNKEQISSQMYDQVDTRSNRDEAIRRQNQLMSQNIEFRSMHEQLLSDKKEYKMKLDKSLENERRLRQSLADAENISTEYQLLNTKLKKEIENITFTYQQQNESFQEEREALLSKMSQLNSDKQQLMTQNQVISDQMYKMQANYTQKQKMIDKLQDALTQAQNQVNSLNQKITEINSQPRIEYKPVAKTDDFSQQVYGSVLRKEEYKYVEVLLDEETPYDQVLDAIDAELSATSIDKNIEEIKGEINERDTYNILLTKVQQRFVRKARMQQLETKYMQEQNKHQKYKSKYQSLISEVELQVLFSESKQLEQVNEDFETAMKAQNIESNPEIKKQMHKFRQSINNQQEKYTNEMEKLLSKVNVKDQKILEHCKKIQQKISMDEQGIEASNSIAQIVPAVGPVVAQMQSKLGRKQKILKQQQQKAQEQMGQEQVGNAMKIQVDAASMKNFKSIQVGQTQIQTDDAVQVDFLSNQEPKQIRNYYVQTEEPLIFENGAQTEIEMIDEETQIKFEELQIINIDTTSYKDLETTSARNSNTGLNQLKKMSTSPLSLKKSSKKSKSSLKDSIDTNDLTLQLSGRQSLQNCSLSKENMALHDFNCQVDFRYNPITQEYVEVCEEAVQNVPEQDEVSQQYEGNYTDAQIQTDALLFKDSSESETHTEDKNIEISKLNSNQSIIENQTQLINNSEIKVRKLKQLTNQQTQCDEELKTDLVETDVQATIDWEEKEIQTMPMQVQSPLRSQPAQRAPIPAAISLFSQDGFQPKPGFFKGSGKRNSFQNSFQQNNYQASTENLFSMTDANMEEPQPLNPDTNQDANQDVTFNESEVQTDQQAPQLNERQTQEIIRLKDEVLRYQERVKEYQRNMQKLTDEIRDRDQKAQITAENKQTQTDSLKAKVVSYKYTQTVLSSVKITEIEQENANLSSLLASFHNENQVLDNQSSAFRLGDYTTLDLPENMVQVMKYDHDTSQKINQDKALNYLKKRSAQSPLRQPPAQRRNSDITAVSATLSEAKNILQGILMTELSPELKQQKSPQVKATISPLRPLRPKTGTVKLIPMINSRGASPVFQTRERQHLLTQHSRRLKTMNAVRDRQFDDQFIQDIIIENEEPKPMIIKVKKQKQSLQQTNTIESDDKKVVKYELVGGKFMSPFAEAIYQRQLKKQLKMNKQNEVGEAASLLGMLNPSLESQQPEIDNMQTFVEQNTQKESMFYYMPNLFEDQPRIISSVEYDNFQKAKLVKRVDRFKLGFFLPKATLKNVQDGDKATNVKIGQQVTYAEILLDSKFKKMFEELGFNVVVSQTTMFVKTAANTSLKPVTWLLRTMRLFYYELGQAKSSFTKLFLTWAKQKFANQLMLQKFLSVFYSNLVFHMQQDNIPSASAEIKMFYFLFESDADVDQILEFVNVRNYFKLEKQSPNTQTYEDMLKETVEADPAAFVQQFVSQPKHQKIFTKYLQAKKATQHEFVHILLNIENQTRLKQTNQFIKAFNATGKQGLTCDEVIEILQKFYLFLSTPTLENIVAQYGLETFKLEPFLVIVKNLMSMKPQSDDLLVSAEKKYKICEQICQKLIEKETISTELLDRIEQIRNRYKYSISNRNGTQASWNTCQYYKLLFAQTNQE</sequence>
<dbReference type="EMBL" id="CATOUU010000174">
    <property type="protein sequence ID" value="CAI9919480.1"/>
    <property type="molecule type" value="Genomic_DNA"/>
</dbReference>
<feature type="compositionally biased region" description="Polar residues" evidence="2">
    <location>
        <begin position="689"/>
        <end position="698"/>
    </location>
</feature>
<keyword evidence="1" id="KW-0175">Coiled coil</keyword>
<organism evidence="3">
    <name type="scientific">Hexamita inflata</name>
    <dbReference type="NCBI Taxonomy" id="28002"/>
    <lineage>
        <taxon>Eukaryota</taxon>
        <taxon>Metamonada</taxon>
        <taxon>Diplomonadida</taxon>
        <taxon>Hexamitidae</taxon>
        <taxon>Hexamitinae</taxon>
        <taxon>Hexamita</taxon>
    </lineage>
</organism>
<dbReference type="Proteomes" id="UP001642409">
    <property type="component" value="Unassembled WGS sequence"/>
</dbReference>
<reference evidence="4 5" key="2">
    <citation type="submission" date="2024-07" db="EMBL/GenBank/DDBJ databases">
        <authorList>
            <person name="Akdeniz Z."/>
        </authorList>
    </citation>
    <scope>NUCLEOTIDE SEQUENCE [LARGE SCALE GENOMIC DNA]</scope>
</reference>
<dbReference type="EMBL" id="CAXDID020000424">
    <property type="protein sequence ID" value="CAL6090036.1"/>
    <property type="molecule type" value="Genomic_DNA"/>
</dbReference>
<keyword evidence="5" id="KW-1185">Reference proteome</keyword>
<reference evidence="3" key="1">
    <citation type="submission" date="2023-06" db="EMBL/GenBank/DDBJ databases">
        <authorList>
            <person name="Kurt Z."/>
        </authorList>
    </citation>
    <scope>NUCLEOTIDE SEQUENCE</scope>
</reference>
<feature type="region of interest" description="Disordered" evidence="2">
    <location>
        <begin position="689"/>
        <end position="722"/>
    </location>
</feature>
<accession>A0AA86TJP1</accession>
<feature type="coiled-coil region" evidence="1">
    <location>
        <begin position="429"/>
        <end position="519"/>
    </location>
</feature>
<feature type="coiled-coil region" evidence="1">
    <location>
        <begin position="993"/>
        <end position="1034"/>
    </location>
</feature>
<evidence type="ECO:0000256" key="1">
    <source>
        <dbReference type="SAM" id="Coils"/>
    </source>
</evidence>
<proteinExistence type="predicted"/>
<feature type="coiled-coil region" evidence="1">
    <location>
        <begin position="202"/>
        <end position="338"/>
    </location>
</feature>
<evidence type="ECO:0000313" key="4">
    <source>
        <dbReference type="EMBL" id="CAL6090036.1"/>
    </source>
</evidence>
<evidence type="ECO:0000313" key="5">
    <source>
        <dbReference type="Proteomes" id="UP001642409"/>
    </source>
</evidence>
<protein>
    <submittedName>
        <fullName evidence="3">Uncharacterized protein</fullName>
    </submittedName>
</protein>
<feature type="coiled-coil region" evidence="1">
    <location>
        <begin position="90"/>
        <end position="117"/>
    </location>
</feature>
<feature type="compositionally biased region" description="Low complexity" evidence="2">
    <location>
        <begin position="700"/>
        <end position="711"/>
    </location>
</feature>